<dbReference type="EMBL" id="VSRR010000377">
    <property type="protein sequence ID" value="MPC14755.1"/>
    <property type="molecule type" value="Genomic_DNA"/>
</dbReference>
<reference evidence="3 4" key="1">
    <citation type="submission" date="2019-05" db="EMBL/GenBank/DDBJ databases">
        <title>Another draft genome of Portunus trituberculatus and its Hox gene families provides insights of decapod evolution.</title>
        <authorList>
            <person name="Jeong J.-H."/>
            <person name="Song I."/>
            <person name="Kim S."/>
            <person name="Choi T."/>
            <person name="Kim D."/>
            <person name="Ryu S."/>
            <person name="Kim W."/>
        </authorList>
    </citation>
    <scope>NUCLEOTIDE SEQUENCE [LARGE SCALE GENOMIC DNA]</scope>
    <source>
        <tissue evidence="3">Muscle</tissue>
    </source>
</reference>
<accession>A0A5B7D0D3</accession>
<feature type="signal peptide" evidence="2">
    <location>
        <begin position="1"/>
        <end position="25"/>
    </location>
</feature>
<evidence type="ECO:0000313" key="3">
    <source>
        <dbReference type="EMBL" id="MPC14755.1"/>
    </source>
</evidence>
<proteinExistence type="predicted"/>
<feature type="chain" id="PRO_5023098859" evidence="2">
    <location>
        <begin position="26"/>
        <end position="211"/>
    </location>
</feature>
<evidence type="ECO:0000313" key="4">
    <source>
        <dbReference type="Proteomes" id="UP000324222"/>
    </source>
</evidence>
<gene>
    <name evidence="3" type="ORF">E2C01_007528</name>
</gene>
<keyword evidence="1" id="KW-1133">Transmembrane helix</keyword>
<keyword evidence="1" id="KW-0472">Membrane</keyword>
<sequence>MAARQVTVAAVMTLAVVAAAGMALAMEDASPRLGERNLTTVVEENLDELVDVVEEELGLEDGDLSTLIDSSTSSFGNIVYRHVLTLVFISHSIWPVFRNSLLSHHYFAWAPVDDSYVRILLLFHPFLHVVDSLFRVPASSTVGFVLGGLMLFVSIFDTTRTPVIMFFENIFGGRQTRRRREVSAGLDAQVAAAFHAFTSAVDKMDVILRMK</sequence>
<feature type="transmembrane region" description="Helical" evidence="1">
    <location>
        <begin position="133"/>
        <end position="156"/>
    </location>
</feature>
<name>A0A5B7D0D3_PORTR</name>
<comment type="caution">
    <text evidence="3">The sequence shown here is derived from an EMBL/GenBank/DDBJ whole genome shotgun (WGS) entry which is preliminary data.</text>
</comment>
<evidence type="ECO:0000256" key="2">
    <source>
        <dbReference type="SAM" id="SignalP"/>
    </source>
</evidence>
<keyword evidence="2" id="KW-0732">Signal</keyword>
<evidence type="ECO:0000256" key="1">
    <source>
        <dbReference type="SAM" id="Phobius"/>
    </source>
</evidence>
<protein>
    <submittedName>
        <fullName evidence="3">Uncharacterized protein</fullName>
    </submittedName>
</protein>
<dbReference type="OrthoDB" id="6377458at2759"/>
<dbReference type="Proteomes" id="UP000324222">
    <property type="component" value="Unassembled WGS sequence"/>
</dbReference>
<keyword evidence="4" id="KW-1185">Reference proteome</keyword>
<dbReference type="AlphaFoldDB" id="A0A5B7D0D3"/>
<keyword evidence="1" id="KW-0812">Transmembrane</keyword>
<organism evidence="3 4">
    <name type="scientific">Portunus trituberculatus</name>
    <name type="common">Swimming crab</name>
    <name type="synonym">Neptunus trituberculatus</name>
    <dbReference type="NCBI Taxonomy" id="210409"/>
    <lineage>
        <taxon>Eukaryota</taxon>
        <taxon>Metazoa</taxon>
        <taxon>Ecdysozoa</taxon>
        <taxon>Arthropoda</taxon>
        <taxon>Crustacea</taxon>
        <taxon>Multicrustacea</taxon>
        <taxon>Malacostraca</taxon>
        <taxon>Eumalacostraca</taxon>
        <taxon>Eucarida</taxon>
        <taxon>Decapoda</taxon>
        <taxon>Pleocyemata</taxon>
        <taxon>Brachyura</taxon>
        <taxon>Eubrachyura</taxon>
        <taxon>Portunoidea</taxon>
        <taxon>Portunidae</taxon>
        <taxon>Portuninae</taxon>
        <taxon>Portunus</taxon>
    </lineage>
</organism>